<dbReference type="STRING" id="84645.A0A498L9S5"/>
<dbReference type="CDD" id="cd22593">
    <property type="entry name" value="Kunitz_conkunitzin"/>
    <property type="match status" value="1"/>
</dbReference>
<organism evidence="6 7">
    <name type="scientific">Labeo rohita</name>
    <name type="common">Indian major carp</name>
    <name type="synonym">Cyprinus rohita</name>
    <dbReference type="NCBI Taxonomy" id="84645"/>
    <lineage>
        <taxon>Eukaryota</taxon>
        <taxon>Metazoa</taxon>
        <taxon>Chordata</taxon>
        <taxon>Craniata</taxon>
        <taxon>Vertebrata</taxon>
        <taxon>Euteleostomi</taxon>
        <taxon>Actinopterygii</taxon>
        <taxon>Neopterygii</taxon>
        <taxon>Teleostei</taxon>
        <taxon>Ostariophysi</taxon>
        <taxon>Cypriniformes</taxon>
        <taxon>Cyprinidae</taxon>
        <taxon>Labeoninae</taxon>
        <taxon>Labeonini</taxon>
        <taxon>Labeo</taxon>
    </lineage>
</organism>
<dbReference type="GO" id="GO:0004867">
    <property type="term" value="F:serine-type endopeptidase inhibitor activity"/>
    <property type="evidence" value="ECO:0007669"/>
    <property type="project" value="InterPro"/>
</dbReference>
<dbReference type="GO" id="GO:0005615">
    <property type="term" value="C:extracellular space"/>
    <property type="evidence" value="ECO:0007669"/>
    <property type="project" value="TreeGrafter"/>
</dbReference>
<dbReference type="PANTHER" id="PTHR10083">
    <property type="entry name" value="KUNITZ-TYPE PROTEASE INHIBITOR-RELATED"/>
    <property type="match status" value="1"/>
</dbReference>
<evidence type="ECO:0000313" key="6">
    <source>
        <dbReference type="EMBL" id="RXN04908.1"/>
    </source>
</evidence>
<name>A0A498L9S5_LABRO</name>
<dbReference type="InterPro" id="IPR036880">
    <property type="entry name" value="Kunitz_BPTI_sf"/>
</dbReference>
<comment type="similarity">
    <text evidence="2">Belongs to the venom Kunitz-type family.</text>
</comment>
<reference evidence="6 7" key="1">
    <citation type="submission" date="2018-03" db="EMBL/GenBank/DDBJ databases">
        <title>Draft genome sequence of Rohu Carp (Labeo rohita).</title>
        <authorList>
            <person name="Das P."/>
            <person name="Kushwaha B."/>
            <person name="Joshi C.G."/>
            <person name="Kumar D."/>
            <person name="Nagpure N.S."/>
            <person name="Sahoo L."/>
            <person name="Das S.P."/>
            <person name="Bit A."/>
            <person name="Patnaik S."/>
            <person name="Meher P.K."/>
            <person name="Jayasankar P."/>
            <person name="Koringa P.G."/>
            <person name="Patel N.V."/>
            <person name="Hinsu A.T."/>
            <person name="Kumar R."/>
            <person name="Pandey M."/>
            <person name="Agarwal S."/>
            <person name="Srivastava S."/>
            <person name="Singh M."/>
            <person name="Iquebal M.A."/>
            <person name="Jaiswal S."/>
            <person name="Angadi U.B."/>
            <person name="Kumar N."/>
            <person name="Raza M."/>
            <person name="Shah T.M."/>
            <person name="Rai A."/>
            <person name="Jena J.K."/>
        </authorList>
    </citation>
    <scope>NUCLEOTIDE SEQUENCE [LARGE SCALE GENOMIC DNA]</scope>
    <source>
        <strain evidence="6">DASCIFA01</strain>
        <tissue evidence="6">Testis</tissue>
    </source>
</reference>
<comment type="caution">
    <text evidence="6">The sequence shown here is derived from an EMBL/GenBank/DDBJ whole genome shotgun (WGS) entry which is preliminary data.</text>
</comment>
<keyword evidence="7" id="KW-1185">Reference proteome</keyword>
<comment type="subcellular location">
    <subcellularLocation>
        <location evidence="1">Secreted</location>
    </subcellularLocation>
</comment>
<dbReference type="PROSITE" id="PS50279">
    <property type="entry name" value="BPTI_KUNITZ_2"/>
    <property type="match status" value="2"/>
</dbReference>
<evidence type="ECO:0000256" key="5">
    <source>
        <dbReference type="ARBA" id="ARBA00023157"/>
    </source>
</evidence>
<sequence length="210" mass="23164">MRRTTLYVLLVILGFGGVFAQSGGPECSQPKDEGTGKETMLKFFYDPKQQVCVPFFYKGEGGNDNRFNTDKDCMIACSAKGNELYPDEDAVCSLPKDEGDCLAIIPRFYYDSEEKNCRMFLYKGCRGNGNRFNTREECHKMCLARSGRLLGAADVPNPDESSVNAGLIVGVLGGIVFAGALISLIVVFVLRKKSKKGERKPVPTTDIEMK</sequence>
<dbReference type="PANTHER" id="PTHR10083:SF217">
    <property type="entry name" value="BOOPHILIN-H2"/>
    <property type="match status" value="1"/>
</dbReference>
<dbReference type="Proteomes" id="UP000290572">
    <property type="component" value="Unassembled WGS sequence"/>
</dbReference>
<dbReference type="InterPro" id="IPR020901">
    <property type="entry name" value="Prtase_inh_Kunz-CS"/>
</dbReference>
<dbReference type="OrthoDB" id="196393at2759"/>
<evidence type="ECO:0000256" key="4">
    <source>
        <dbReference type="ARBA" id="ARBA00022656"/>
    </source>
</evidence>
<evidence type="ECO:0000256" key="2">
    <source>
        <dbReference type="ARBA" id="ARBA00008415"/>
    </source>
</evidence>
<keyword evidence="5" id="KW-1015">Disulfide bond</keyword>
<keyword evidence="3" id="KW-0964">Secreted</keyword>
<dbReference type="AlphaFoldDB" id="A0A498L9S5"/>
<dbReference type="Gene3D" id="4.10.410.10">
    <property type="entry name" value="Pancreatic trypsin inhibitor Kunitz domain"/>
    <property type="match status" value="2"/>
</dbReference>
<keyword evidence="4" id="KW-0800">Toxin</keyword>
<dbReference type="InterPro" id="IPR002223">
    <property type="entry name" value="Kunitz_BPTI"/>
</dbReference>
<dbReference type="PROSITE" id="PS00280">
    <property type="entry name" value="BPTI_KUNITZ_1"/>
    <property type="match status" value="1"/>
</dbReference>
<dbReference type="SUPFAM" id="SSF57362">
    <property type="entry name" value="BPTI-like"/>
    <property type="match status" value="2"/>
</dbReference>
<dbReference type="SMART" id="SM00131">
    <property type="entry name" value="KU"/>
    <property type="match status" value="2"/>
</dbReference>
<protein>
    <submittedName>
        <fullName evidence="6">BPTI Kunitz domain-containing-like protein</fullName>
    </submittedName>
</protein>
<dbReference type="PRINTS" id="PR00759">
    <property type="entry name" value="BASICPTASE"/>
</dbReference>
<evidence type="ECO:0000256" key="3">
    <source>
        <dbReference type="ARBA" id="ARBA00022525"/>
    </source>
</evidence>
<accession>A0A498L9S5</accession>
<gene>
    <name evidence="6" type="ORF">ROHU_033651</name>
</gene>
<dbReference type="FunFam" id="4.10.410.10:FF:000040">
    <property type="entry name" value="Serine protease inhibitor, putative"/>
    <property type="match status" value="1"/>
</dbReference>
<evidence type="ECO:0000256" key="1">
    <source>
        <dbReference type="ARBA" id="ARBA00004613"/>
    </source>
</evidence>
<proteinExistence type="inferred from homology"/>
<evidence type="ECO:0000313" key="7">
    <source>
        <dbReference type="Proteomes" id="UP000290572"/>
    </source>
</evidence>
<dbReference type="InterPro" id="IPR050098">
    <property type="entry name" value="TFPI/VKTCI-like"/>
</dbReference>
<dbReference type="CDD" id="cd00109">
    <property type="entry name" value="Kunitz-type"/>
    <property type="match status" value="1"/>
</dbReference>
<dbReference type="Pfam" id="PF00014">
    <property type="entry name" value="Kunitz_BPTI"/>
    <property type="match status" value="2"/>
</dbReference>
<dbReference type="EMBL" id="QBIY01013427">
    <property type="protein sequence ID" value="RXN04908.1"/>
    <property type="molecule type" value="Genomic_DNA"/>
</dbReference>